<dbReference type="PANTHER" id="PTHR47204">
    <property type="entry name" value="OS02G0168900 PROTEIN"/>
    <property type="match status" value="1"/>
</dbReference>
<evidence type="ECO:0000256" key="2">
    <source>
        <dbReference type="SAM" id="Phobius"/>
    </source>
</evidence>
<evidence type="ECO:0000313" key="3">
    <source>
        <dbReference type="EMBL" id="RMY67804.1"/>
    </source>
</evidence>
<dbReference type="Proteomes" id="UP000281468">
    <property type="component" value="Unassembled WGS sequence"/>
</dbReference>
<dbReference type="GO" id="GO:0032299">
    <property type="term" value="C:ribonuclease H2 complex"/>
    <property type="evidence" value="ECO:0007669"/>
    <property type="project" value="InterPro"/>
</dbReference>
<evidence type="ECO:0000313" key="4">
    <source>
        <dbReference type="Proteomes" id="UP000281468"/>
    </source>
</evidence>
<keyword evidence="2" id="KW-0472">Membrane</keyword>
<feature type="compositionally biased region" description="Low complexity" evidence="1">
    <location>
        <begin position="44"/>
        <end position="54"/>
    </location>
</feature>
<dbReference type="Gene3D" id="2.40.128.680">
    <property type="match status" value="1"/>
</dbReference>
<keyword evidence="2" id="KW-0812">Transmembrane</keyword>
<keyword evidence="2" id="KW-1133">Transmembrane helix</keyword>
<dbReference type="EMBL" id="QWIQ01001249">
    <property type="protein sequence ID" value="RMY67804.1"/>
    <property type="molecule type" value="Genomic_DNA"/>
</dbReference>
<proteinExistence type="predicted"/>
<name>A0A3M7DU74_HORWE</name>
<protein>
    <submittedName>
        <fullName evidence="3">Uncharacterized protein</fullName>
    </submittedName>
</protein>
<dbReference type="AlphaFoldDB" id="A0A3M7DU74"/>
<feature type="compositionally biased region" description="Low complexity" evidence="1">
    <location>
        <begin position="106"/>
        <end position="117"/>
    </location>
</feature>
<gene>
    <name evidence="3" type="ORF">D0862_15046</name>
</gene>
<sequence>MLAIKPSPRNPHQAHQSKRLHPNLLPCSIHHSGPIKISKRYWSPTTTTPITNPTALPDDDGTKNSLQTAHFRGRKLQGRKIRLPKGYIGRILQKPADEDKASDVNQQHSQRQQQQQQRGHEGTAENAGEEGAGGEEDGDVSGSTAPVGMLETRGTFDALTIWEHEYAPLEGEEDGFARGIGEWIGFAEAVSFSSSFSFLFSFWFCSLWKRKGKDTRTRKLFGEKNQYESRKEQVTLISKGAQIDP</sequence>
<feature type="transmembrane region" description="Helical" evidence="2">
    <location>
        <begin position="183"/>
        <end position="208"/>
    </location>
</feature>
<dbReference type="PANTHER" id="PTHR47204:SF1">
    <property type="entry name" value="RIBONUCLEASE H2 SUBUNIT C"/>
    <property type="match status" value="1"/>
</dbReference>
<feature type="region of interest" description="Disordered" evidence="1">
    <location>
        <begin position="1"/>
        <end position="25"/>
    </location>
</feature>
<dbReference type="CDD" id="cd09271">
    <property type="entry name" value="RNase_H2-C"/>
    <property type="match status" value="1"/>
</dbReference>
<organism evidence="3 4">
    <name type="scientific">Hortaea werneckii</name>
    <name type="common">Black yeast</name>
    <name type="synonym">Cladosporium werneckii</name>
    <dbReference type="NCBI Taxonomy" id="91943"/>
    <lineage>
        <taxon>Eukaryota</taxon>
        <taxon>Fungi</taxon>
        <taxon>Dikarya</taxon>
        <taxon>Ascomycota</taxon>
        <taxon>Pezizomycotina</taxon>
        <taxon>Dothideomycetes</taxon>
        <taxon>Dothideomycetidae</taxon>
        <taxon>Mycosphaerellales</taxon>
        <taxon>Teratosphaeriaceae</taxon>
        <taxon>Hortaea</taxon>
    </lineage>
</organism>
<reference evidence="3 4" key="1">
    <citation type="journal article" date="2018" name="BMC Genomics">
        <title>Genomic evidence for intraspecific hybridization in a clonal and extremely halotolerant yeast.</title>
        <authorList>
            <person name="Gostincar C."/>
            <person name="Stajich J.E."/>
            <person name="Zupancic J."/>
            <person name="Zalar P."/>
            <person name="Gunde-Cimerman N."/>
        </authorList>
    </citation>
    <scope>NUCLEOTIDE SEQUENCE [LARGE SCALE GENOMIC DNA]</scope>
    <source>
        <strain evidence="3 4">EXF-171</strain>
    </source>
</reference>
<comment type="caution">
    <text evidence="3">The sequence shown here is derived from an EMBL/GenBank/DDBJ whole genome shotgun (WGS) entry which is preliminary data.</text>
</comment>
<accession>A0A3M7DU74</accession>
<dbReference type="InterPro" id="IPR013924">
    <property type="entry name" value="RNase_H2_suC"/>
</dbReference>
<dbReference type="GO" id="GO:0006401">
    <property type="term" value="P:RNA catabolic process"/>
    <property type="evidence" value="ECO:0007669"/>
    <property type="project" value="InterPro"/>
</dbReference>
<feature type="region of interest" description="Disordered" evidence="1">
    <location>
        <begin position="97"/>
        <end position="148"/>
    </location>
</feature>
<evidence type="ECO:0000256" key="1">
    <source>
        <dbReference type="SAM" id="MobiDB-lite"/>
    </source>
</evidence>
<feature type="region of interest" description="Disordered" evidence="1">
    <location>
        <begin position="39"/>
        <end position="78"/>
    </location>
</feature>
<dbReference type="Pfam" id="PF08615">
    <property type="entry name" value="RNase_H2_suC"/>
    <property type="match status" value="1"/>
</dbReference>